<proteinExistence type="predicted"/>
<reference evidence="1" key="1">
    <citation type="submission" date="2011-11" db="EMBL/GenBank/DDBJ databases">
        <title>The Genome Sequence of Fusarium oxysporum PHW808.</title>
        <authorList>
            <consortium name="The Broad Institute Genome Sequencing Platform"/>
            <person name="Ma L.-J."/>
            <person name="Gale L.R."/>
            <person name="Schwartz D.C."/>
            <person name="Zhou S."/>
            <person name="Corby-Kistler H."/>
            <person name="Young S.K."/>
            <person name="Zeng Q."/>
            <person name="Gargeya S."/>
            <person name="Fitzgerald M."/>
            <person name="Haas B."/>
            <person name="Abouelleil A."/>
            <person name="Alvarado L."/>
            <person name="Arachchi H.M."/>
            <person name="Berlin A."/>
            <person name="Brown A."/>
            <person name="Chapman S.B."/>
            <person name="Chen Z."/>
            <person name="Dunbar C."/>
            <person name="Freedman E."/>
            <person name="Gearin G."/>
            <person name="Goldberg J."/>
            <person name="Griggs A."/>
            <person name="Gujja S."/>
            <person name="Heiman D."/>
            <person name="Howarth C."/>
            <person name="Larson L."/>
            <person name="Lui A."/>
            <person name="MacDonald P.J.P."/>
            <person name="Montmayeur A."/>
            <person name="Murphy C."/>
            <person name="Neiman D."/>
            <person name="Pearson M."/>
            <person name="Priest M."/>
            <person name="Roberts A."/>
            <person name="Saif S."/>
            <person name="Shea T."/>
            <person name="Shenoy N."/>
            <person name="Sisk P."/>
            <person name="Stolte C."/>
            <person name="Sykes S."/>
            <person name="Wortman J."/>
            <person name="Nusbaum C."/>
            <person name="Birren B."/>
        </authorList>
    </citation>
    <scope>NUCLEOTIDE SEQUENCE [LARGE SCALE GENOMIC DNA]</scope>
    <source>
        <strain evidence="1">54008</strain>
    </source>
</reference>
<dbReference type="EMBL" id="KK035031">
    <property type="protein sequence ID" value="EXL63595.1"/>
    <property type="molecule type" value="Genomic_DNA"/>
</dbReference>
<dbReference type="HOGENOM" id="CLU_3242218_0_0_1"/>
<reference evidence="1" key="2">
    <citation type="submission" date="2014-03" db="EMBL/GenBank/DDBJ databases">
        <title>The Genome Annotation of Fusarium oxysporum PHW808.</title>
        <authorList>
            <consortium name="The Broad Institute Genomics Platform"/>
            <person name="Ma L.-J."/>
            <person name="Corby-Kistler H."/>
            <person name="Broz K."/>
            <person name="Gale L.R."/>
            <person name="Jonkers W."/>
            <person name="O'Donnell K."/>
            <person name="Ploetz R."/>
            <person name="Steinberg C."/>
            <person name="Schwartz D.C."/>
            <person name="VanEtten H."/>
            <person name="Zhou S."/>
            <person name="Young S.K."/>
            <person name="Zeng Q."/>
            <person name="Gargeya S."/>
            <person name="Fitzgerald M."/>
            <person name="Abouelleil A."/>
            <person name="Alvarado L."/>
            <person name="Chapman S.B."/>
            <person name="Gainer-Dewar J."/>
            <person name="Goldberg J."/>
            <person name="Griggs A."/>
            <person name="Gujja S."/>
            <person name="Hansen M."/>
            <person name="Howarth C."/>
            <person name="Imamovic A."/>
            <person name="Ireland A."/>
            <person name="Larimer J."/>
            <person name="McCowan C."/>
            <person name="Murphy C."/>
            <person name="Pearson M."/>
            <person name="Poon T.W."/>
            <person name="Priest M."/>
            <person name="Roberts A."/>
            <person name="Saif S."/>
            <person name="Shea T."/>
            <person name="Sykes S."/>
            <person name="Wortman J."/>
            <person name="Nusbaum C."/>
            <person name="Birren B."/>
        </authorList>
    </citation>
    <scope>NUCLEOTIDE SEQUENCE</scope>
    <source>
        <strain evidence="1">54008</strain>
    </source>
</reference>
<protein>
    <submittedName>
        <fullName evidence="1">Uncharacterized protein</fullName>
    </submittedName>
</protein>
<name>X0GUJ0_FUSOX</name>
<dbReference type="AlphaFoldDB" id="X0GUJ0"/>
<sequence>MSLVLSLVMAHFLLLAAFHLLLRLLCHRSPRWSQHLSFRTRPG</sequence>
<evidence type="ECO:0000313" key="1">
    <source>
        <dbReference type="EMBL" id="EXL63595.1"/>
    </source>
</evidence>
<organism evidence="1">
    <name type="scientific">Fusarium oxysporum f. sp. conglutinans race 2 54008</name>
    <dbReference type="NCBI Taxonomy" id="1089457"/>
    <lineage>
        <taxon>Eukaryota</taxon>
        <taxon>Fungi</taxon>
        <taxon>Dikarya</taxon>
        <taxon>Ascomycota</taxon>
        <taxon>Pezizomycotina</taxon>
        <taxon>Sordariomycetes</taxon>
        <taxon>Hypocreomycetidae</taxon>
        <taxon>Hypocreales</taxon>
        <taxon>Nectriaceae</taxon>
        <taxon>Fusarium</taxon>
        <taxon>Fusarium oxysporum species complex</taxon>
    </lineage>
</organism>
<dbReference type="Proteomes" id="UP000030676">
    <property type="component" value="Unassembled WGS sequence"/>
</dbReference>
<gene>
    <name evidence="1" type="ORF">FOPG_20131</name>
</gene>
<accession>X0GUJ0</accession>